<proteinExistence type="predicted"/>
<evidence type="ECO:0000313" key="2">
    <source>
        <dbReference type="Proteomes" id="UP000593571"/>
    </source>
</evidence>
<evidence type="ECO:0000313" key="1">
    <source>
        <dbReference type="EMBL" id="KAF6431719.1"/>
    </source>
</evidence>
<organism evidence="1 2">
    <name type="scientific">Rousettus aegyptiacus</name>
    <name type="common">Egyptian fruit bat</name>
    <name type="synonym">Pteropus aegyptiacus</name>
    <dbReference type="NCBI Taxonomy" id="9407"/>
    <lineage>
        <taxon>Eukaryota</taxon>
        <taxon>Metazoa</taxon>
        <taxon>Chordata</taxon>
        <taxon>Craniata</taxon>
        <taxon>Vertebrata</taxon>
        <taxon>Euteleostomi</taxon>
        <taxon>Mammalia</taxon>
        <taxon>Eutheria</taxon>
        <taxon>Laurasiatheria</taxon>
        <taxon>Chiroptera</taxon>
        <taxon>Yinpterochiroptera</taxon>
        <taxon>Pteropodoidea</taxon>
        <taxon>Pteropodidae</taxon>
        <taxon>Rousettinae</taxon>
        <taxon>Rousettus</taxon>
    </lineage>
</organism>
<sequence length="130" mass="15312">MHVYVYRIEIRFPRETQSLGCVCVCVFFTYIYLERDLLEELAYTIMGTDKSQDLQSCLASWKLRRADIVPVRVQRPENQKSQCFSTSPKAGRLKTQKELMFQFESENRRNSPLFEGRSAFVLYSGLRPIR</sequence>
<name>A0A7J8E943_ROUAE</name>
<dbReference type="Proteomes" id="UP000593571">
    <property type="component" value="Unassembled WGS sequence"/>
</dbReference>
<reference evidence="1 2" key="1">
    <citation type="journal article" date="2020" name="Nature">
        <title>Six reference-quality genomes reveal evolution of bat adaptations.</title>
        <authorList>
            <person name="Jebb D."/>
            <person name="Huang Z."/>
            <person name="Pippel M."/>
            <person name="Hughes G.M."/>
            <person name="Lavrichenko K."/>
            <person name="Devanna P."/>
            <person name="Winkler S."/>
            <person name="Jermiin L.S."/>
            <person name="Skirmuntt E.C."/>
            <person name="Katzourakis A."/>
            <person name="Burkitt-Gray L."/>
            <person name="Ray D.A."/>
            <person name="Sullivan K.A.M."/>
            <person name="Roscito J.G."/>
            <person name="Kirilenko B.M."/>
            <person name="Davalos L.M."/>
            <person name="Corthals A.P."/>
            <person name="Power M.L."/>
            <person name="Jones G."/>
            <person name="Ransome R.D."/>
            <person name="Dechmann D.K.N."/>
            <person name="Locatelli A.G."/>
            <person name="Puechmaille S.J."/>
            <person name="Fedrigo O."/>
            <person name="Jarvis E.D."/>
            <person name="Hiller M."/>
            <person name="Vernes S.C."/>
            <person name="Myers E.W."/>
            <person name="Teeling E.C."/>
        </authorList>
    </citation>
    <scope>NUCLEOTIDE SEQUENCE [LARGE SCALE GENOMIC DNA]</scope>
    <source>
        <strain evidence="1">MRouAeg1</strain>
        <tissue evidence="1">Muscle</tissue>
    </source>
</reference>
<protein>
    <submittedName>
        <fullName evidence="1">Uncharacterized protein</fullName>
    </submittedName>
</protein>
<dbReference type="AlphaFoldDB" id="A0A7J8E943"/>
<comment type="caution">
    <text evidence="1">The sequence shown here is derived from an EMBL/GenBank/DDBJ whole genome shotgun (WGS) entry which is preliminary data.</text>
</comment>
<keyword evidence="2" id="KW-1185">Reference proteome</keyword>
<accession>A0A7J8E943</accession>
<gene>
    <name evidence="1" type="ORF">HJG63_008199</name>
</gene>
<dbReference type="EMBL" id="JACASE010000010">
    <property type="protein sequence ID" value="KAF6431719.1"/>
    <property type="molecule type" value="Genomic_DNA"/>
</dbReference>